<evidence type="ECO:0000313" key="3">
    <source>
        <dbReference type="Proteomes" id="UP000219514"/>
    </source>
</evidence>
<keyword evidence="3" id="KW-1185">Reference proteome</keyword>
<feature type="chain" id="PRO_5039521669" evidence="1">
    <location>
        <begin position="30"/>
        <end position="132"/>
    </location>
</feature>
<evidence type="ECO:0000256" key="1">
    <source>
        <dbReference type="SAM" id="SignalP"/>
    </source>
</evidence>
<dbReference type="EMBL" id="OBDO01000009">
    <property type="protein sequence ID" value="SNX97997.1"/>
    <property type="molecule type" value="Genomic_DNA"/>
</dbReference>
<feature type="signal peptide" evidence="1">
    <location>
        <begin position="1"/>
        <end position="29"/>
    </location>
</feature>
<dbReference type="PROSITE" id="PS51257">
    <property type="entry name" value="PROKAR_LIPOPROTEIN"/>
    <property type="match status" value="1"/>
</dbReference>
<gene>
    <name evidence="2" type="ORF">SAMN06893097_10977</name>
</gene>
<dbReference type="OrthoDB" id="5193742at2"/>
<proteinExistence type="predicted"/>
<dbReference type="AlphaFoldDB" id="A0A285EG81"/>
<dbReference type="Proteomes" id="UP000219514">
    <property type="component" value="Unassembled WGS sequence"/>
</dbReference>
<keyword evidence="1" id="KW-0732">Signal</keyword>
<name>A0A285EG81_9ACTN</name>
<organism evidence="2 3">
    <name type="scientific">Geodermatophilus sabuli</name>
    <dbReference type="NCBI Taxonomy" id="1564158"/>
    <lineage>
        <taxon>Bacteria</taxon>
        <taxon>Bacillati</taxon>
        <taxon>Actinomycetota</taxon>
        <taxon>Actinomycetes</taxon>
        <taxon>Geodermatophilales</taxon>
        <taxon>Geodermatophilaceae</taxon>
        <taxon>Geodermatophilus</taxon>
    </lineage>
</organism>
<dbReference type="RefSeq" id="WP_143426707.1">
    <property type="nucleotide sequence ID" value="NZ_JACHXB010000001.1"/>
</dbReference>
<accession>A0A285EG81</accession>
<reference evidence="2 3" key="1">
    <citation type="submission" date="2017-09" db="EMBL/GenBank/DDBJ databases">
        <authorList>
            <person name="Ehlers B."/>
            <person name="Leendertz F.H."/>
        </authorList>
    </citation>
    <scope>NUCLEOTIDE SEQUENCE [LARGE SCALE GENOMIC DNA]</scope>
    <source>
        <strain evidence="2 3">DSM 46844</strain>
    </source>
</reference>
<protein>
    <submittedName>
        <fullName evidence="2">Uncharacterized protein</fullName>
    </submittedName>
</protein>
<evidence type="ECO:0000313" key="2">
    <source>
        <dbReference type="EMBL" id="SNX97997.1"/>
    </source>
</evidence>
<sequence>MRTSTRRCRAAAGALAAVALLTGCAGQGADDAGAVAAAFEDDAADPADRCALLTPATLTALESEESASCADAIGQIPLQGGAVEGVEVWGGNAQVRLSGDTVFLTETAAGWRVVAAACQARGEAPYDCEVES</sequence>